<feature type="chain" id="PRO_5031452424" evidence="1">
    <location>
        <begin position="16"/>
        <end position="156"/>
    </location>
</feature>
<sequence>MSSLSFSSLCALALAAVSGGCVVMSESPLQQLEVHAVLGHREVAGVGCVLSNGAGRWFVVAPGRISVERSRDPLTVDCARDGAGNAREQVAPRAPSRFDTDKLIGNLIVKAGLGNYLDHHSGKGFAYPETLTVILHAPQAAAQAEQGEAGGGNVMF</sequence>
<dbReference type="Proteomes" id="UP000502415">
    <property type="component" value="Chromosome"/>
</dbReference>
<dbReference type="KEGG" id="mfy:HH212_00680"/>
<proteinExistence type="predicted"/>
<dbReference type="EMBL" id="CP051685">
    <property type="protein sequence ID" value="QJD98738.1"/>
    <property type="molecule type" value="Genomic_DNA"/>
</dbReference>
<gene>
    <name evidence="2" type="ORF">HH212_00680</name>
</gene>
<feature type="signal peptide" evidence="1">
    <location>
        <begin position="1"/>
        <end position="15"/>
    </location>
</feature>
<accession>A0A7Z2VT66</accession>
<reference evidence="2 3" key="1">
    <citation type="submission" date="2020-04" db="EMBL/GenBank/DDBJ databases">
        <title>Genome sequencing of novel species.</title>
        <authorList>
            <person name="Heo J."/>
            <person name="Kim S.-J."/>
            <person name="Kim J.-S."/>
            <person name="Hong S.-B."/>
            <person name="Kwon S.-W."/>
        </authorList>
    </citation>
    <scope>NUCLEOTIDE SEQUENCE [LARGE SCALE GENOMIC DNA]</scope>
    <source>
        <strain evidence="2 3">GN2-R2</strain>
    </source>
</reference>
<dbReference type="AlphaFoldDB" id="A0A7Z2VT66"/>
<name>A0A7Z2VT66_9BURK</name>
<organism evidence="2 3">
    <name type="scientific">Massilia forsythiae</name>
    <dbReference type="NCBI Taxonomy" id="2728020"/>
    <lineage>
        <taxon>Bacteria</taxon>
        <taxon>Pseudomonadati</taxon>
        <taxon>Pseudomonadota</taxon>
        <taxon>Betaproteobacteria</taxon>
        <taxon>Burkholderiales</taxon>
        <taxon>Oxalobacteraceae</taxon>
        <taxon>Telluria group</taxon>
        <taxon>Massilia</taxon>
    </lineage>
</organism>
<protein>
    <submittedName>
        <fullName evidence="2">Uncharacterized protein</fullName>
    </submittedName>
</protein>
<dbReference type="RefSeq" id="WP_169433638.1">
    <property type="nucleotide sequence ID" value="NZ_CP051685.1"/>
</dbReference>
<evidence type="ECO:0000313" key="2">
    <source>
        <dbReference type="EMBL" id="QJD98738.1"/>
    </source>
</evidence>
<keyword evidence="3" id="KW-1185">Reference proteome</keyword>
<keyword evidence="1" id="KW-0732">Signal</keyword>
<evidence type="ECO:0000313" key="3">
    <source>
        <dbReference type="Proteomes" id="UP000502415"/>
    </source>
</evidence>
<evidence type="ECO:0000256" key="1">
    <source>
        <dbReference type="SAM" id="SignalP"/>
    </source>
</evidence>